<accession>A0ABT9QUN3</accession>
<feature type="compositionally biased region" description="Low complexity" evidence="1">
    <location>
        <begin position="244"/>
        <end position="253"/>
    </location>
</feature>
<feature type="region of interest" description="Disordered" evidence="1">
    <location>
        <begin position="240"/>
        <end position="275"/>
    </location>
</feature>
<reference evidence="2 3" key="1">
    <citation type="submission" date="2023-07" db="EMBL/GenBank/DDBJ databases">
        <title>Sequencing the genomes of 1000 actinobacteria strains.</title>
        <authorList>
            <person name="Klenk H.-P."/>
        </authorList>
    </citation>
    <scope>NUCLEOTIDE SEQUENCE [LARGE SCALE GENOMIC DNA]</scope>
    <source>
        <strain evidence="2 3">DSM 46740</strain>
    </source>
</reference>
<gene>
    <name evidence="2" type="ORF">J2853_009776</name>
</gene>
<name>A0ABT9QUN3_9ACTN</name>
<keyword evidence="3" id="KW-1185">Reference proteome</keyword>
<sequence>MADLSINDRQLRAEAMLRTHSAGQDQTPRELVTAAIADLLFYAESEIPHEILTAGIQDYSSQLARDDPTPVTGAEAYTIFASRMVDELLYEANRINGTNAEGVLRETRHSSLLDTREDLEEGTVLDVDDIDFSRVRESVQAYNDHIAKQRADGAVYTAAWEDYVYGRPSASPAAQRFFEHWNSQPSYRQAAEDMRQALKAAGQSIIPAPDPVQVAQAVADGVDGVSSAVALSFPASAAQRLAHSQQSAASGSGDELQRPANPALGGRSAQGETGR</sequence>
<protein>
    <submittedName>
        <fullName evidence="2">Uncharacterized protein</fullName>
    </submittedName>
</protein>
<organism evidence="2 3">
    <name type="scientific">Streptosporangium lutulentum</name>
    <dbReference type="NCBI Taxonomy" id="1461250"/>
    <lineage>
        <taxon>Bacteria</taxon>
        <taxon>Bacillati</taxon>
        <taxon>Actinomycetota</taxon>
        <taxon>Actinomycetes</taxon>
        <taxon>Streptosporangiales</taxon>
        <taxon>Streptosporangiaceae</taxon>
        <taxon>Streptosporangium</taxon>
    </lineage>
</organism>
<evidence type="ECO:0000256" key="1">
    <source>
        <dbReference type="SAM" id="MobiDB-lite"/>
    </source>
</evidence>
<proteinExistence type="predicted"/>
<dbReference type="RefSeq" id="WP_307569542.1">
    <property type="nucleotide sequence ID" value="NZ_JAUSQU010000003.1"/>
</dbReference>
<dbReference type="Proteomes" id="UP001225356">
    <property type="component" value="Unassembled WGS sequence"/>
</dbReference>
<evidence type="ECO:0000313" key="2">
    <source>
        <dbReference type="EMBL" id="MDP9850480.1"/>
    </source>
</evidence>
<evidence type="ECO:0000313" key="3">
    <source>
        <dbReference type="Proteomes" id="UP001225356"/>
    </source>
</evidence>
<comment type="caution">
    <text evidence="2">The sequence shown here is derived from an EMBL/GenBank/DDBJ whole genome shotgun (WGS) entry which is preliminary data.</text>
</comment>
<dbReference type="EMBL" id="JAUSQU010000003">
    <property type="protein sequence ID" value="MDP9850480.1"/>
    <property type="molecule type" value="Genomic_DNA"/>
</dbReference>